<dbReference type="Proteomes" id="UP000240542">
    <property type="component" value="Unassembled WGS sequence"/>
</dbReference>
<dbReference type="AlphaFoldDB" id="A0A2P8DL98"/>
<dbReference type="SUPFAM" id="SSF46785">
    <property type="entry name" value="Winged helix' DNA-binding domain"/>
    <property type="match status" value="1"/>
</dbReference>
<dbReference type="RefSeq" id="WP_106582754.1">
    <property type="nucleotide sequence ID" value="NZ_PYGA01000006.1"/>
</dbReference>
<proteinExistence type="predicted"/>
<dbReference type="EMBL" id="PYGA01000006">
    <property type="protein sequence ID" value="PSK98002.1"/>
    <property type="molecule type" value="Genomic_DNA"/>
</dbReference>
<organism evidence="1 2">
    <name type="scientific">Murinocardiopsis flavida</name>
    <dbReference type="NCBI Taxonomy" id="645275"/>
    <lineage>
        <taxon>Bacteria</taxon>
        <taxon>Bacillati</taxon>
        <taxon>Actinomycetota</taxon>
        <taxon>Actinomycetes</taxon>
        <taxon>Streptosporangiales</taxon>
        <taxon>Nocardiopsidaceae</taxon>
        <taxon>Murinocardiopsis</taxon>
    </lineage>
</organism>
<evidence type="ECO:0000313" key="1">
    <source>
        <dbReference type="EMBL" id="PSK98002.1"/>
    </source>
</evidence>
<dbReference type="InterPro" id="IPR036388">
    <property type="entry name" value="WH-like_DNA-bd_sf"/>
</dbReference>
<dbReference type="OrthoDB" id="121143at2"/>
<reference evidence="1 2" key="1">
    <citation type="submission" date="2018-03" db="EMBL/GenBank/DDBJ databases">
        <title>Genomic Encyclopedia of Archaeal and Bacterial Type Strains, Phase II (KMG-II): from individual species to whole genera.</title>
        <authorList>
            <person name="Goeker M."/>
        </authorList>
    </citation>
    <scope>NUCLEOTIDE SEQUENCE [LARGE SCALE GENOMIC DNA]</scope>
    <source>
        <strain evidence="1 2">DSM 45312</strain>
    </source>
</reference>
<gene>
    <name evidence="1" type="ORF">CLV63_10650</name>
</gene>
<dbReference type="Gene3D" id="1.10.10.10">
    <property type="entry name" value="Winged helix-like DNA-binding domain superfamily/Winged helix DNA-binding domain"/>
    <property type="match status" value="1"/>
</dbReference>
<sequence length="196" mass="20890">MLFTSEVLTGIAEGRVTLAFRRWDRPRIAAGARMRTAVGVLEVDAVEAVDPAEVGDADALAAGAPSAAALLAGLRRHGGTLYRIRLHYAGPDPRTALRSDTGLDGAALDDVLARLARLDRAAGPEGPWTAALLRAIAERPALRAADLAAALGCERDRLKRRVRRLKDLGLTESLGTGYRISPRGTALLQRIDTTPR</sequence>
<evidence type="ECO:0000313" key="2">
    <source>
        <dbReference type="Proteomes" id="UP000240542"/>
    </source>
</evidence>
<protein>
    <recommendedName>
        <fullName evidence="3">ASCH domain-containing protein</fullName>
    </recommendedName>
</protein>
<name>A0A2P8DL98_9ACTN</name>
<dbReference type="InterPro" id="IPR036390">
    <property type="entry name" value="WH_DNA-bd_sf"/>
</dbReference>
<keyword evidence="2" id="KW-1185">Reference proteome</keyword>
<accession>A0A2P8DL98</accession>
<comment type="caution">
    <text evidence="1">The sequence shown here is derived from an EMBL/GenBank/DDBJ whole genome shotgun (WGS) entry which is preliminary data.</text>
</comment>
<evidence type="ECO:0008006" key="3">
    <source>
        <dbReference type="Google" id="ProtNLM"/>
    </source>
</evidence>